<feature type="domain" description="6-phosphogluconate dehydrogenase NADP-binding" evidence="10">
    <location>
        <begin position="3"/>
        <end position="181"/>
    </location>
</feature>
<dbReference type="Pfam" id="PF14833">
    <property type="entry name" value="NAD_binding_11"/>
    <property type="match status" value="1"/>
</dbReference>
<dbReference type="GO" id="GO:0008442">
    <property type="term" value="F:3-hydroxyisobutyrate dehydrogenase activity"/>
    <property type="evidence" value="ECO:0007669"/>
    <property type="project" value="UniProtKB-EC"/>
</dbReference>
<feature type="active site" evidence="8">
    <location>
        <position position="190"/>
    </location>
</feature>
<evidence type="ECO:0000256" key="8">
    <source>
        <dbReference type="PIRSR" id="PIRSR000103-1"/>
    </source>
</evidence>
<sequence>MSVGFIGLGNMGLRMAKNLLKHRYQLVVYDRNQPAASDLVNLGAVFANSPAEVAEKSEEAIITMLPSSQHVREVYLGAEGIFSLEASGGEFRAPLLIDCSTIDPYTTRHVADMALQTRLAAGARAISESVPSPFLIDAPVSGGIVGAEAATLTFMVGGEEAAVDRARAILECMGKSVVHCGASGNGQAAKLCNNLALAISMAGVSEGLALGQKLGLDPRLLSSIFNSSSARCWSSDTYNPCPGVMPGVPSASEYNGGFAASLMAKDLHLASASAGSCNGKTPMGDAVQQLYAEMIEKGAGAKDFSGIFQHVYNGESATK</sequence>
<evidence type="ECO:0000256" key="6">
    <source>
        <dbReference type="ARBA" id="ARBA00023027"/>
    </source>
</evidence>
<proteinExistence type="inferred from homology"/>
<dbReference type="SUPFAM" id="SSF48179">
    <property type="entry name" value="6-phosphogluconate dehydrogenase C-terminal domain-like"/>
    <property type="match status" value="1"/>
</dbReference>
<dbReference type="InterPro" id="IPR029154">
    <property type="entry name" value="HIBADH-like_NADP-bd"/>
</dbReference>
<keyword evidence="4 9" id="KW-0101">Branched-chain amino acid catabolism</keyword>
<dbReference type="PIRSF" id="PIRSF000103">
    <property type="entry name" value="HIBADH"/>
    <property type="match status" value="1"/>
</dbReference>
<dbReference type="InterPro" id="IPR008927">
    <property type="entry name" value="6-PGluconate_DH-like_C_sf"/>
</dbReference>
<dbReference type="GO" id="GO:0006574">
    <property type="term" value="P:L-valine catabolic process"/>
    <property type="evidence" value="ECO:0007669"/>
    <property type="project" value="TreeGrafter"/>
</dbReference>
<keyword evidence="5 9" id="KW-0560">Oxidoreductase</keyword>
<dbReference type="GO" id="GO:0050661">
    <property type="term" value="F:NADP binding"/>
    <property type="evidence" value="ECO:0007669"/>
    <property type="project" value="InterPro"/>
</dbReference>
<protein>
    <recommendedName>
        <fullName evidence="3 9">3-hydroxyisobutyrate dehydrogenase</fullName>
        <shortName evidence="9">HIBADH</shortName>
        <ecNumber evidence="3 9">1.1.1.31</ecNumber>
    </recommendedName>
</protein>
<dbReference type="PROSITE" id="PS00895">
    <property type="entry name" value="3_HYDROXYISOBUT_DH"/>
    <property type="match status" value="1"/>
</dbReference>
<feature type="domain" description="3-hydroxyisobutyrate dehydrogenase-like NAD-binding" evidence="11">
    <location>
        <begin position="184"/>
        <end position="309"/>
    </location>
</feature>
<comment type="catalytic activity">
    <reaction evidence="7 9">
        <text>3-hydroxy-2-methylpropanoate + NAD(+) = 2-methyl-3-oxopropanoate + NADH + H(+)</text>
        <dbReference type="Rhea" id="RHEA:17681"/>
        <dbReference type="ChEBI" id="CHEBI:11805"/>
        <dbReference type="ChEBI" id="CHEBI:15378"/>
        <dbReference type="ChEBI" id="CHEBI:57540"/>
        <dbReference type="ChEBI" id="CHEBI:57700"/>
        <dbReference type="ChEBI" id="CHEBI:57945"/>
        <dbReference type="EC" id="1.1.1.31"/>
    </reaction>
</comment>
<dbReference type="InterPro" id="IPR002204">
    <property type="entry name" value="3-OH-isobutyrate_DH-rel_CS"/>
</dbReference>
<evidence type="ECO:0000313" key="12">
    <source>
        <dbReference type="EMBL" id="KAK3276412.1"/>
    </source>
</evidence>
<dbReference type="FunFam" id="1.10.1040.10:FF:000006">
    <property type="entry name" value="3-hydroxyisobutyrate dehydrogenase"/>
    <property type="match status" value="1"/>
</dbReference>
<dbReference type="Gene3D" id="1.10.1040.10">
    <property type="entry name" value="N-(1-d-carboxylethyl)-l-norvaline Dehydrogenase, domain 2"/>
    <property type="match status" value="1"/>
</dbReference>
<name>A0AAE0GE79_9CHLO</name>
<dbReference type="InterPro" id="IPR006115">
    <property type="entry name" value="6PGDH_NADP-bd"/>
</dbReference>
<organism evidence="12 13">
    <name type="scientific">Cymbomonas tetramitiformis</name>
    <dbReference type="NCBI Taxonomy" id="36881"/>
    <lineage>
        <taxon>Eukaryota</taxon>
        <taxon>Viridiplantae</taxon>
        <taxon>Chlorophyta</taxon>
        <taxon>Pyramimonadophyceae</taxon>
        <taxon>Pyramimonadales</taxon>
        <taxon>Pyramimonadaceae</taxon>
        <taxon>Cymbomonas</taxon>
    </lineage>
</organism>
<dbReference type="InterPro" id="IPR011548">
    <property type="entry name" value="HIBADH"/>
</dbReference>
<comment type="pathway">
    <text evidence="1 9">Amino-acid degradation; L-valine degradation.</text>
</comment>
<dbReference type="Gene3D" id="3.40.50.720">
    <property type="entry name" value="NAD(P)-binding Rossmann-like Domain"/>
    <property type="match status" value="1"/>
</dbReference>
<dbReference type="SUPFAM" id="SSF51735">
    <property type="entry name" value="NAD(P)-binding Rossmann-fold domains"/>
    <property type="match status" value="1"/>
</dbReference>
<evidence type="ECO:0000259" key="10">
    <source>
        <dbReference type="Pfam" id="PF03446"/>
    </source>
</evidence>
<dbReference type="InterPro" id="IPR015815">
    <property type="entry name" value="HIBADH-related"/>
</dbReference>
<evidence type="ECO:0000256" key="9">
    <source>
        <dbReference type="RuleBase" id="RU910714"/>
    </source>
</evidence>
<gene>
    <name evidence="12" type="ORF">CYMTET_15508</name>
</gene>
<evidence type="ECO:0000313" key="13">
    <source>
        <dbReference type="Proteomes" id="UP001190700"/>
    </source>
</evidence>
<evidence type="ECO:0000256" key="4">
    <source>
        <dbReference type="ARBA" id="ARBA00022456"/>
    </source>
</evidence>
<evidence type="ECO:0000259" key="11">
    <source>
        <dbReference type="Pfam" id="PF14833"/>
    </source>
</evidence>
<dbReference type="InterPro" id="IPR013328">
    <property type="entry name" value="6PGD_dom2"/>
</dbReference>
<keyword evidence="6 9" id="KW-0520">NAD</keyword>
<evidence type="ECO:0000256" key="1">
    <source>
        <dbReference type="ARBA" id="ARBA00005109"/>
    </source>
</evidence>
<dbReference type="EMBL" id="LGRX02006568">
    <property type="protein sequence ID" value="KAK3276412.1"/>
    <property type="molecule type" value="Genomic_DNA"/>
</dbReference>
<dbReference type="NCBIfam" id="TIGR01692">
    <property type="entry name" value="HIBADH"/>
    <property type="match status" value="1"/>
</dbReference>
<dbReference type="GO" id="GO:0051287">
    <property type="term" value="F:NAD binding"/>
    <property type="evidence" value="ECO:0007669"/>
    <property type="project" value="InterPro"/>
</dbReference>
<evidence type="ECO:0000256" key="5">
    <source>
        <dbReference type="ARBA" id="ARBA00023002"/>
    </source>
</evidence>
<dbReference type="PANTHER" id="PTHR22981:SF7">
    <property type="entry name" value="3-HYDROXYISOBUTYRATE DEHYDROGENASE, MITOCHONDRIAL"/>
    <property type="match status" value="1"/>
</dbReference>
<evidence type="ECO:0000256" key="7">
    <source>
        <dbReference type="ARBA" id="ARBA00049197"/>
    </source>
</evidence>
<comment type="caution">
    <text evidence="12">The sequence shown here is derived from an EMBL/GenBank/DDBJ whole genome shotgun (WGS) entry which is preliminary data.</text>
</comment>
<dbReference type="InterPro" id="IPR036291">
    <property type="entry name" value="NAD(P)-bd_dom_sf"/>
</dbReference>
<evidence type="ECO:0000256" key="2">
    <source>
        <dbReference type="ARBA" id="ARBA00006013"/>
    </source>
</evidence>
<comment type="similarity">
    <text evidence="2">Belongs to the HIBADH-related family. 3-hydroxyisobutyrate dehydrogenase subfamily.</text>
</comment>
<dbReference type="AlphaFoldDB" id="A0AAE0GE79"/>
<dbReference type="PANTHER" id="PTHR22981">
    <property type="entry name" value="3-HYDROXYISOBUTYRATE DEHYDROGENASE-RELATED"/>
    <property type="match status" value="1"/>
</dbReference>
<evidence type="ECO:0000256" key="3">
    <source>
        <dbReference type="ARBA" id="ARBA00012991"/>
    </source>
</evidence>
<keyword evidence="13" id="KW-1185">Reference proteome</keyword>
<dbReference type="Pfam" id="PF03446">
    <property type="entry name" value="NAD_binding_2"/>
    <property type="match status" value="1"/>
</dbReference>
<reference evidence="12 13" key="1">
    <citation type="journal article" date="2015" name="Genome Biol. Evol.">
        <title>Comparative Genomics of a Bacterivorous Green Alga Reveals Evolutionary Causalities and Consequences of Phago-Mixotrophic Mode of Nutrition.</title>
        <authorList>
            <person name="Burns J.A."/>
            <person name="Paasch A."/>
            <person name="Narechania A."/>
            <person name="Kim E."/>
        </authorList>
    </citation>
    <scope>NUCLEOTIDE SEQUENCE [LARGE SCALE GENOMIC DNA]</scope>
    <source>
        <strain evidence="12 13">PLY_AMNH</strain>
    </source>
</reference>
<accession>A0AAE0GE79</accession>
<dbReference type="Proteomes" id="UP001190700">
    <property type="component" value="Unassembled WGS sequence"/>
</dbReference>
<dbReference type="EC" id="1.1.1.31" evidence="3 9"/>